<dbReference type="RefSeq" id="WP_188448522.1">
    <property type="nucleotide sequence ID" value="NZ_BMFO01000002.1"/>
</dbReference>
<gene>
    <name evidence="3" type="ORF">GCM10010960_10440</name>
</gene>
<evidence type="ECO:0000259" key="2">
    <source>
        <dbReference type="SMART" id="SM00867"/>
    </source>
</evidence>
<name>A0A917FN02_9GAMM</name>
<protein>
    <submittedName>
        <fullName evidence="3">Polyisoprenoid-binding protein</fullName>
    </submittedName>
</protein>
<reference evidence="3" key="1">
    <citation type="journal article" date="2014" name="Int. J. Syst. Evol. Microbiol.">
        <title>Complete genome sequence of Corynebacterium casei LMG S-19264T (=DSM 44701T), isolated from a smear-ripened cheese.</title>
        <authorList>
            <consortium name="US DOE Joint Genome Institute (JGI-PGF)"/>
            <person name="Walter F."/>
            <person name="Albersmeier A."/>
            <person name="Kalinowski J."/>
            <person name="Ruckert C."/>
        </authorList>
    </citation>
    <scope>NUCLEOTIDE SEQUENCE</scope>
    <source>
        <strain evidence="3">CGMCC 1.12726</strain>
    </source>
</reference>
<dbReference type="PANTHER" id="PTHR34406">
    <property type="entry name" value="PROTEIN YCEI"/>
    <property type="match status" value="1"/>
</dbReference>
<dbReference type="Pfam" id="PF04264">
    <property type="entry name" value="YceI"/>
    <property type="match status" value="1"/>
</dbReference>
<feature type="signal peptide" evidence="1">
    <location>
        <begin position="1"/>
        <end position="19"/>
    </location>
</feature>
<evidence type="ECO:0000313" key="3">
    <source>
        <dbReference type="EMBL" id="GGF90440.1"/>
    </source>
</evidence>
<dbReference type="AlphaFoldDB" id="A0A917FN02"/>
<sequence length="197" mass="21296">MRKRLASALLFALPGLAWAQPASYTIDPVHTRVAFRVMHAGLSPSIGTLSGPTGRIVFDEDDIAASRVEVEIPLARLDMGDAGWNRKVLRDFLDADAHPVARFRSTAIRPVSDTLWQVEGELELAGARAPVTLLTILNAHKRHPLTLRKTLGLQASADLSRRALGIDAWPSLVGDSVHLDIAIEAVRSGDTTGEDTP</sequence>
<dbReference type="EMBL" id="BMFO01000002">
    <property type="protein sequence ID" value="GGF90440.1"/>
    <property type="molecule type" value="Genomic_DNA"/>
</dbReference>
<dbReference type="InterPro" id="IPR036761">
    <property type="entry name" value="TTHA0802/YceI-like_sf"/>
</dbReference>
<feature type="domain" description="Lipid/polyisoprenoid-binding YceI-like" evidence="2">
    <location>
        <begin position="23"/>
        <end position="186"/>
    </location>
</feature>
<dbReference type="SUPFAM" id="SSF101874">
    <property type="entry name" value="YceI-like"/>
    <property type="match status" value="1"/>
</dbReference>
<evidence type="ECO:0000313" key="4">
    <source>
        <dbReference type="Proteomes" id="UP000632858"/>
    </source>
</evidence>
<comment type="caution">
    <text evidence="3">The sequence shown here is derived from an EMBL/GenBank/DDBJ whole genome shotgun (WGS) entry which is preliminary data.</text>
</comment>
<evidence type="ECO:0000256" key="1">
    <source>
        <dbReference type="SAM" id="SignalP"/>
    </source>
</evidence>
<proteinExistence type="predicted"/>
<keyword evidence="4" id="KW-1185">Reference proteome</keyword>
<dbReference type="SMART" id="SM00867">
    <property type="entry name" value="YceI"/>
    <property type="match status" value="1"/>
</dbReference>
<reference evidence="3" key="2">
    <citation type="submission" date="2020-09" db="EMBL/GenBank/DDBJ databases">
        <authorList>
            <person name="Sun Q."/>
            <person name="Zhou Y."/>
        </authorList>
    </citation>
    <scope>NUCLEOTIDE SEQUENCE</scope>
    <source>
        <strain evidence="3">CGMCC 1.12726</strain>
    </source>
</reference>
<feature type="chain" id="PRO_5037286952" evidence="1">
    <location>
        <begin position="20"/>
        <end position="197"/>
    </location>
</feature>
<dbReference type="Proteomes" id="UP000632858">
    <property type="component" value="Unassembled WGS sequence"/>
</dbReference>
<keyword evidence="1" id="KW-0732">Signal</keyword>
<dbReference type="PANTHER" id="PTHR34406:SF1">
    <property type="entry name" value="PROTEIN YCEI"/>
    <property type="match status" value="1"/>
</dbReference>
<dbReference type="InterPro" id="IPR007372">
    <property type="entry name" value="Lipid/polyisoprenoid-bd_YceI"/>
</dbReference>
<organism evidence="3 4">
    <name type="scientific">Arenimonas maotaiensis</name>
    <dbReference type="NCBI Taxonomy" id="1446479"/>
    <lineage>
        <taxon>Bacteria</taxon>
        <taxon>Pseudomonadati</taxon>
        <taxon>Pseudomonadota</taxon>
        <taxon>Gammaproteobacteria</taxon>
        <taxon>Lysobacterales</taxon>
        <taxon>Lysobacteraceae</taxon>
        <taxon>Arenimonas</taxon>
    </lineage>
</organism>
<dbReference type="Gene3D" id="2.40.128.110">
    <property type="entry name" value="Lipid/polyisoprenoid-binding, YceI-like"/>
    <property type="match status" value="1"/>
</dbReference>
<accession>A0A917FN02</accession>